<dbReference type="PROSITE" id="PS50990">
    <property type="entry name" value="PEPTIDASE_C39"/>
    <property type="match status" value="1"/>
</dbReference>
<evidence type="ECO:0000259" key="10">
    <source>
        <dbReference type="PROSITE" id="PS50893"/>
    </source>
</evidence>
<dbReference type="Gene3D" id="1.20.1560.10">
    <property type="entry name" value="ABC transporter type 1, transmembrane domain"/>
    <property type="match status" value="1"/>
</dbReference>
<sequence length="709" mass="81520">MSSKISGCHTRQLDGNDCGVACVSSVLKYHGLYYGIDYLRDLLNKKNEYTIKDLISIFTSFPCFTTKAIQIEENKSEETFKNIEMPCIALINKNNEGHYIVIYAVEKDKLIISDPLQEQTNKLSLDNFEKSFSGIALIINKNETSLNKVSYSGESDKFKKLSFFKDLTKGNKLFFFFIFLFSLVVVILTAAASLFLKLIVDLIIPNNLNETLSFLAIVFLSIALVRVFFDYFRNIFIIKLAYKLDERMADNYFDKIINLPINFFHNRDDGEIISRFNDSIHVRNIFSTNIVTAILDLTIILGVGFTLYLINNILFLTVLLPILFLVTIAVLFYKILNRRNERLMISQSVSTSYLVQFLKNMTSIYSFNKKDYFRHSFKKVYSKQLKATLNEEKMVNLNQMLNQLVKGLFFVIILWVGAQQVINDSITIGTLLVINTLTMFLLNSLERIIGAQSEIQKGLVATDRFNSILNYPVYFKGNQPIDKKIQKIDIENFSYSFDFFDRIFENVNLKIEQNDHVLLMGKSGVGKSTFAKTLVRLYEIPPSSIFINNQDALEFNVKSLREKILYLSESPFLFKDTIRENLCMGEQFTVEEIRSACDISEISDTIFSSELGLDFVLNENASNLSTGQKQRLYLAKSILKKPDVIVMDESLSNVDNELFEKIHWNLKSLDCIIISIYHNAGDIKKFNRILELNDKNIIEHESYAYSTGS</sequence>
<evidence type="ECO:0000256" key="2">
    <source>
        <dbReference type="ARBA" id="ARBA00022692"/>
    </source>
</evidence>
<dbReference type="CDD" id="cd18570">
    <property type="entry name" value="ABC_6TM_PCAT1_LagD_like"/>
    <property type="match status" value="1"/>
</dbReference>
<feature type="transmembrane region" description="Helical" evidence="9">
    <location>
        <begin position="404"/>
        <end position="422"/>
    </location>
</feature>
<protein>
    <submittedName>
        <fullName evidence="13">Peptidase domain-containing ABC transporter</fullName>
    </submittedName>
</protein>
<feature type="domain" description="ABC transporter" evidence="10">
    <location>
        <begin position="488"/>
        <end position="705"/>
    </location>
</feature>
<feature type="domain" description="ABC transmembrane type-1" evidence="11">
    <location>
        <begin position="176"/>
        <end position="457"/>
    </location>
</feature>
<dbReference type="GO" id="GO:0008234">
    <property type="term" value="F:cysteine-type peptidase activity"/>
    <property type="evidence" value="ECO:0007669"/>
    <property type="project" value="UniProtKB-KW"/>
</dbReference>
<evidence type="ECO:0000256" key="5">
    <source>
        <dbReference type="ARBA" id="ARBA00022807"/>
    </source>
</evidence>
<dbReference type="Gene3D" id="3.40.50.300">
    <property type="entry name" value="P-loop containing nucleotide triphosphate hydrolases"/>
    <property type="match status" value="1"/>
</dbReference>
<feature type="transmembrane region" description="Helical" evidence="9">
    <location>
        <begin position="428"/>
        <end position="445"/>
    </location>
</feature>
<dbReference type="SMART" id="SM00382">
    <property type="entry name" value="AAA"/>
    <property type="match status" value="1"/>
</dbReference>
<dbReference type="SUPFAM" id="SSF52540">
    <property type="entry name" value="P-loop containing nucleoside triphosphate hydrolases"/>
    <property type="match status" value="1"/>
</dbReference>
<evidence type="ECO:0000256" key="6">
    <source>
        <dbReference type="ARBA" id="ARBA00022840"/>
    </source>
</evidence>
<reference evidence="13 14" key="1">
    <citation type="submission" date="2018-10" db="EMBL/GenBank/DDBJ databases">
        <title>Draft genome sequence of Bacillus salarius IM0101, isolated from a hypersaline soil in Inner Mongolia, China.</title>
        <authorList>
            <person name="Yamprayoonswat W."/>
            <person name="Boonvisut S."/>
            <person name="Jumpathong W."/>
            <person name="Sittihan S."/>
            <person name="Ruangsuj P."/>
            <person name="Wanthongcharoen S."/>
            <person name="Thongpramul N."/>
            <person name="Pimmason S."/>
            <person name="Yu B."/>
            <person name="Yasawong M."/>
        </authorList>
    </citation>
    <scope>NUCLEOTIDE SEQUENCE [LARGE SCALE GENOMIC DNA]</scope>
    <source>
        <strain evidence="13 14">IM0101</strain>
    </source>
</reference>
<evidence type="ECO:0000313" key="14">
    <source>
        <dbReference type="Proteomes" id="UP000275076"/>
    </source>
</evidence>
<dbReference type="InterPro" id="IPR005074">
    <property type="entry name" value="Peptidase_C39"/>
</dbReference>
<organism evidence="13 14">
    <name type="scientific">Salibacterium salarium</name>
    <dbReference type="NCBI Taxonomy" id="284579"/>
    <lineage>
        <taxon>Bacteria</taxon>
        <taxon>Bacillati</taxon>
        <taxon>Bacillota</taxon>
        <taxon>Bacilli</taxon>
        <taxon>Bacillales</taxon>
        <taxon>Bacillaceae</taxon>
    </lineage>
</organism>
<evidence type="ECO:0000259" key="11">
    <source>
        <dbReference type="PROSITE" id="PS50929"/>
    </source>
</evidence>
<evidence type="ECO:0000313" key="13">
    <source>
        <dbReference type="EMBL" id="RSL29003.1"/>
    </source>
</evidence>
<dbReference type="InterPro" id="IPR011527">
    <property type="entry name" value="ABC1_TM_dom"/>
</dbReference>
<dbReference type="RefSeq" id="WP_125563333.1">
    <property type="nucleotide sequence ID" value="NZ_RBVX01000106.1"/>
</dbReference>
<comment type="subcellular location">
    <subcellularLocation>
        <location evidence="1">Cell membrane</location>
        <topology evidence="1">Multi-pass membrane protein</topology>
    </subcellularLocation>
</comment>
<dbReference type="InterPro" id="IPR027417">
    <property type="entry name" value="P-loop_NTPase"/>
</dbReference>
<keyword evidence="14" id="KW-1185">Reference proteome</keyword>
<feature type="transmembrane region" description="Helical" evidence="9">
    <location>
        <begin position="313"/>
        <end position="336"/>
    </location>
</feature>
<dbReference type="GO" id="GO:0016887">
    <property type="term" value="F:ATP hydrolysis activity"/>
    <property type="evidence" value="ECO:0007669"/>
    <property type="project" value="InterPro"/>
</dbReference>
<dbReference type="Proteomes" id="UP000275076">
    <property type="component" value="Unassembled WGS sequence"/>
</dbReference>
<keyword evidence="5" id="KW-0645">Protease</keyword>
<comment type="caution">
    <text evidence="13">The sequence shown here is derived from an EMBL/GenBank/DDBJ whole genome shotgun (WGS) entry which is preliminary data.</text>
</comment>
<dbReference type="Pfam" id="PF00664">
    <property type="entry name" value="ABC_membrane"/>
    <property type="match status" value="1"/>
</dbReference>
<dbReference type="SUPFAM" id="SSF90123">
    <property type="entry name" value="ABC transporter transmembrane region"/>
    <property type="match status" value="1"/>
</dbReference>
<dbReference type="InterPro" id="IPR036640">
    <property type="entry name" value="ABC1_TM_sf"/>
</dbReference>
<evidence type="ECO:0000256" key="4">
    <source>
        <dbReference type="ARBA" id="ARBA00022801"/>
    </source>
</evidence>
<name>A0A428MS59_9BACI</name>
<dbReference type="PANTHER" id="PTHR43394:SF1">
    <property type="entry name" value="ATP-BINDING CASSETTE SUB-FAMILY B MEMBER 10, MITOCHONDRIAL"/>
    <property type="match status" value="1"/>
</dbReference>
<evidence type="ECO:0000256" key="9">
    <source>
        <dbReference type="SAM" id="Phobius"/>
    </source>
</evidence>
<dbReference type="OrthoDB" id="9762778at2"/>
<dbReference type="Gene3D" id="3.90.70.10">
    <property type="entry name" value="Cysteine proteinases"/>
    <property type="match status" value="1"/>
</dbReference>
<keyword evidence="6" id="KW-0067">ATP-binding</keyword>
<evidence type="ECO:0000256" key="3">
    <source>
        <dbReference type="ARBA" id="ARBA00022741"/>
    </source>
</evidence>
<evidence type="ECO:0000259" key="12">
    <source>
        <dbReference type="PROSITE" id="PS50990"/>
    </source>
</evidence>
<feature type="transmembrane region" description="Helical" evidence="9">
    <location>
        <begin position="285"/>
        <end position="307"/>
    </location>
</feature>
<keyword evidence="3" id="KW-0547">Nucleotide-binding</keyword>
<feature type="transmembrane region" description="Helical" evidence="9">
    <location>
        <begin position="212"/>
        <end position="229"/>
    </location>
</feature>
<dbReference type="PANTHER" id="PTHR43394">
    <property type="entry name" value="ATP-DEPENDENT PERMEASE MDL1, MITOCHONDRIAL"/>
    <property type="match status" value="1"/>
</dbReference>
<dbReference type="InterPro" id="IPR003593">
    <property type="entry name" value="AAA+_ATPase"/>
</dbReference>
<gene>
    <name evidence="13" type="ORF">D7Z54_33540</name>
</gene>
<evidence type="ECO:0000256" key="7">
    <source>
        <dbReference type="ARBA" id="ARBA00022989"/>
    </source>
</evidence>
<feature type="transmembrane region" description="Helical" evidence="9">
    <location>
        <begin position="173"/>
        <end position="200"/>
    </location>
</feature>
<dbReference type="AlphaFoldDB" id="A0A428MS59"/>
<keyword evidence="5" id="KW-0788">Thiol protease</keyword>
<keyword evidence="7 9" id="KW-1133">Transmembrane helix</keyword>
<keyword evidence="8 9" id="KW-0472">Membrane</keyword>
<dbReference type="PROSITE" id="PS50929">
    <property type="entry name" value="ABC_TM1F"/>
    <property type="match status" value="1"/>
</dbReference>
<dbReference type="InterPro" id="IPR003439">
    <property type="entry name" value="ABC_transporter-like_ATP-bd"/>
</dbReference>
<dbReference type="GO" id="GO:0005524">
    <property type="term" value="F:ATP binding"/>
    <property type="evidence" value="ECO:0007669"/>
    <property type="project" value="UniProtKB-KW"/>
</dbReference>
<dbReference type="PROSITE" id="PS50893">
    <property type="entry name" value="ABC_TRANSPORTER_2"/>
    <property type="match status" value="1"/>
</dbReference>
<dbReference type="InterPro" id="IPR039421">
    <property type="entry name" value="Type_1_exporter"/>
</dbReference>
<dbReference type="GO" id="GO:0015421">
    <property type="term" value="F:ABC-type oligopeptide transporter activity"/>
    <property type="evidence" value="ECO:0007669"/>
    <property type="project" value="TreeGrafter"/>
</dbReference>
<keyword evidence="4" id="KW-0378">Hydrolase</keyword>
<proteinExistence type="predicted"/>
<dbReference type="GO" id="GO:0006508">
    <property type="term" value="P:proteolysis"/>
    <property type="evidence" value="ECO:0007669"/>
    <property type="project" value="InterPro"/>
</dbReference>
<keyword evidence="2 9" id="KW-0812">Transmembrane</keyword>
<evidence type="ECO:0000256" key="8">
    <source>
        <dbReference type="ARBA" id="ARBA00023136"/>
    </source>
</evidence>
<feature type="domain" description="Peptidase C39" evidence="12">
    <location>
        <begin position="12"/>
        <end position="139"/>
    </location>
</feature>
<dbReference type="Pfam" id="PF00005">
    <property type="entry name" value="ABC_tran"/>
    <property type="match status" value="1"/>
</dbReference>
<evidence type="ECO:0000256" key="1">
    <source>
        <dbReference type="ARBA" id="ARBA00004651"/>
    </source>
</evidence>
<dbReference type="GO" id="GO:0005886">
    <property type="term" value="C:plasma membrane"/>
    <property type="evidence" value="ECO:0007669"/>
    <property type="project" value="UniProtKB-SubCell"/>
</dbReference>
<dbReference type="EMBL" id="RBVX01000106">
    <property type="protein sequence ID" value="RSL29003.1"/>
    <property type="molecule type" value="Genomic_DNA"/>
</dbReference>
<dbReference type="Pfam" id="PF03412">
    <property type="entry name" value="Peptidase_C39"/>
    <property type="match status" value="1"/>
</dbReference>
<accession>A0A428MS59</accession>